<dbReference type="EMBL" id="JPVU01000033">
    <property type="protein sequence ID" value="KFN93474.1"/>
    <property type="molecule type" value="Genomic_DNA"/>
</dbReference>
<evidence type="ECO:0000259" key="1">
    <source>
        <dbReference type="Pfam" id="PF14330"/>
    </source>
</evidence>
<evidence type="ECO:0000313" key="2">
    <source>
        <dbReference type="EMBL" id="KFN93474.1"/>
    </source>
</evidence>
<dbReference type="OrthoDB" id="9796125at2"/>
<gene>
    <name evidence="2" type="ORF">TMUPMC115_0330</name>
</gene>
<dbReference type="Pfam" id="PF14330">
    <property type="entry name" value="DUF4387"/>
    <property type="match status" value="1"/>
</dbReference>
<dbReference type="Proteomes" id="UP000029380">
    <property type="component" value="Unassembled WGS sequence"/>
</dbReference>
<dbReference type="RefSeq" id="WP_028790668.1">
    <property type="nucleotide sequence ID" value="NZ_JPVU01000033.1"/>
</dbReference>
<sequence>MTQLRDYARVICSKNSGPFELTFDILFDNLEDYDHFVASDVLTKESFAKLYQLKVSDIITFEHVKPARGIKITIPRPWSQGSVGESDMHGSQQYANLLSIEIPEK</sequence>
<proteinExistence type="predicted"/>
<evidence type="ECO:0000313" key="3">
    <source>
        <dbReference type="Proteomes" id="UP000029380"/>
    </source>
</evidence>
<accession>A0A091C8Y7</accession>
<comment type="caution">
    <text evidence="2">The sequence shown here is derived from an EMBL/GenBank/DDBJ whole genome shotgun (WGS) entry which is preliminary data.</text>
</comment>
<dbReference type="PATRIC" id="fig|1302649.3.peg.330"/>
<protein>
    <recommendedName>
        <fullName evidence="1">DUF4387 domain-containing protein</fullName>
    </recommendedName>
</protein>
<organism evidence="2 3">
    <name type="scientific">Tetragenococcus muriaticus PMC-11-5</name>
    <dbReference type="NCBI Taxonomy" id="1302649"/>
    <lineage>
        <taxon>Bacteria</taxon>
        <taxon>Bacillati</taxon>
        <taxon>Bacillota</taxon>
        <taxon>Bacilli</taxon>
        <taxon>Lactobacillales</taxon>
        <taxon>Enterococcaceae</taxon>
        <taxon>Tetragenococcus</taxon>
    </lineage>
</organism>
<dbReference type="AlphaFoldDB" id="A0A091C8Y7"/>
<reference evidence="2 3" key="1">
    <citation type="submission" date="2014-08" db="EMBL/GenBank/DDBJ databases">
        <title>Genome sequence of Tetragenococcus muriaticus.</title>
        <authorList>
            <person name="Chuea-nongthon C."/>
            <person name="Rodtong S."/>
            <person name="Yongsawatdigul J."/>
            <person name="Steele J.L."/>
            <person name="Liu X.-y."/>
            <person name="Speers J."/>
            <person name="Glasner J.D."/>
            <person name="Neeno-Eckwall E.C."/>
        </authorList>
    </citation>
    <scope>NUCLEOTIDE SEQUENCE [LARGE SCALE GENOMIC DNA]</scope>
    <source>
        <strain evidence="2 3">PMC-11-5</strain>
    </source>
</reference>
<feature type="domain" description="DUF4387" evidence="1">
    <location>
        <begin position="4"/>
        <end position="101"/>
    </location>
</feature>
<dbReference type="InterPro" id="IPR025496">
    <property type="entry name" value="DUF4387"/>
</dbReference>
<name>A0A091C8Y7_9ENTE</name>